<comment type="caution">
    <text evidence="3">The sequence shown here is derived from an EMBL/GenBank/DDBJ whole genome shotgun (WGS) entry which is preliminary data.</text>
</comment>
<dbReference type="Proteomes" id="UP001632038">
    <property type="component" value="Unassembled WGS sequence"/>
</dbReference>
<keyword evidence="2" id="KW-1133">Transmembrane helix</keyword>
<keyword evidence="2" id="KW-0812">Transmembrane</keyword>
<dbReference type="PANTHER" id="PTHR35719">
    <property type="entry name" value="OS01G0680600 PROTEIN"/>
    <property type="match status" value="1"/>
</dbReference>
<feature type="compositionally biased region" description="Basic residues" evidence="1">
    <location>
        <begin position="149"/>
        <end position="170"/>
    </location>
</feature>
<keyword evidence="2" id="KW-0472">Membrane</keyword>
<keyword evidence="4" id="KW-1185">Reference proteome</keyword>
<accession>A0ABD3DII6</accession>
<gene>
    <name evidence="3" type="ORF">CASFOL_012898</name>
</gene>
<evidence type="ECO:0000313" key="3">
    <source>
        <dbReference type="EMBL" id="KAL3642083.1"/>
    </source>
</evidence>
<proteinExistence type="predicted"/>
<organism evidence="3 4">
    <name type="scientific">Castilleja foliolosa</name>
    <dbReference type="NCBI Taxonomy" id="1961234"/>
    <lineage>
        <taxon>Eukaryota</taxon>
        <taxon>Viridiplantae</taxon>
        <taxon>Streptophyta</taxon>
        <taxon>Embryophyta</taxon>
        <taxon>Tracheophyta</taxon>
        <taxon>Spermatophyta</taxon>
        <taxon>Magnoliopsida</taxon>
        <taxon>eudicotyledons</taxon>
        <taxon>Gunneridae</taxon>
        <taxon>Pentapetalae</taxon>
        <taxon>asterids</taxon>
        <taxon>lamiids</taxon>
        <taxon>Lamiales</taxon>
        <taxon>Orobanchaceae</taxon>
        <taxon>Pedicularideae</taxon>
        <taxon>Castillejinae</taxon>
        <taxon>Castilleja</taxon>
    </lineage>
</organism>
<dbReference type="PANTHER" id="PTHR35719:SF2">
    <property type="entry name" value="ABC TRANSMEMBRANE TYPE-1 DOMAIN-CONTAINING PROTEIN"/>
    <property type="match status" value="1"/>
</dbReference>
<protein>
    <submittedName>
        <fullName evidence="3">Uncharacterized protein</fullName>
    </submittedName>
</protein>
<sequence>MAEIGLLFHSNTSIHLHTQHQKAQNPLFNFHRHSICIFNHRLHLLSSSALHISKSRKWDFDAESYNNFSPEETQDFDKSVDNWFDVLEDYVDSIWIFKVFVYYGWALPFILLSLLLTTGPKAFLMALALPIGQSTFTFALQRFQNGGKMKPKLKSKAKMGKSRGYSSRKAKPAEWIGGSKGARKKKKRYHESPVYEDDDVSGSSGGDGSDYGGWDELLDAGVESKIE</sequence>
<dbReference type="AlphaFoldDB" id="A0ABD3DII6"/>
<feature type="region of interest" description="Disordered" evidence="1">
    <location>
        <begin position="149"/>
        <end position="215"/>
    </location>
</feature>
<evidence type="ECO:0000313" key="4">
    <source>
        <dbReference type="Proteomes" id="UP001632038"/>
    </source>
</evidence>
<reference evidence="4" key="1">
    <citation type="journal article" date="2024" name="IScience">
        <title>Strigolactones Initiate the Formation of Haustorium-like Structures in Castilleja.</title>
        <authorList>
            <person name="Buerger M."/>
            <person name="Peterson D."/>
            <person name="Chory J."/>
        </authorList>
    </citation>
    <scope>NUCLEOTIDE SEQUENCE [LARGE SCALE GENOMIC DNA]</scope>
</reference>
<dbReference type="EMBL" id="JAVIJP010000016">
    <property type="protein sequence ID" value="KAL3642083.1"/>
    <property type="molecule type" value="Genomic_DNA"/>
</dbReference>
<feature type="transmembrane region" description="Helical" evidence="2">
    <location>
        <begin position="95"/>
        <end position="116"/>
    </location>
</feature>
<feature type="transmembrane region" description="Helical" evidence="2">
    <location>
        <begin position="122"/>
        <end position="140"/>
    </location>
</feature>
<evidence type="ECO:0000256" key="2">
    <source>
        <dbReference type="SAM" id="Phobius"/>
    </source>
</evidence>
<evidence type="ECO:0000256" key="1">
    <source>
        <dbReference type="SAM" id="MobiDB-lite"/>
    </source>
</evidence>
<name>A0ABD3DII6_9LAMI</name>